<dbReference type="PANTHER" id="PTHR23028">
    <property type="entry name" value="ACETYLTRANSFERASE"/>
    <property type="match status" value="1"/>
</dbReference>
<keyword evidence="1" id="KW-0812">Transmembrane</keyword>
<keyword evidence="3" id="KW-0808">Transferase</keyword>
<evidence type="ECO:0000256" key="1">
    <source>
        <dbReference type="SAM" id="Phobius"/>
    </source>
</evidence>
<evidence type="ECO:0000259" key="2">
    <source>
        <dbReference type="Pfam" id="PF01757"/>
    </source>
</evidence>
<keyword evidence="3" id="KW-0012">Acyltransferase</keyword>
<evidence type="ECO:0000313" key="4">
    <source>
        <dbReference type="Proteomes" id="UP001216253"/>
    </source>
</evidence>
<feature type="transmembrane region" description="Helical" evidence="1">
    <location>
        <begin position="81"/>
        <end position="100"/>
    </location>
</feature>
<feature type="transmembrane region" description="Helical" evidence="1">
    <location>
        <begin position="337"/>
        <end position="358"/>
    </location>
</feature>
<protein>
    <submittedName>
        <fullName evidence="3">Acyltransferase</fullName>
    </submittedName>
</protein>
<dbReference type="RefSeq" id="WP_275226542.1">
    <property type="nucleotide sequence ID" value="NZ_JARESE010000001.1"/>
</dbReference>
<comment type="caution">
    <text evidence="3">The sequence shown here is derived from an EMBL/GenBank/DDBJ whole genome shotgun (WGS) entry which is preliminary data.</text>
</comment>
<accession>A0ABT5WK88</accession>
<dbReference type="Proteomes" id="UP001216253">
    <property type="component" value="Unassembled WGS sequence"/>
</dbReference>
<feature type="transmembrane region" description="Helical" evidence="1">
    <location>
        <begin position="244"/>
        <end position="262"/>
    </location>
</feature>
<keyword evidence="1" id="KW-0472">Membrane</keyword>
<reference evidence="3 4" key="1">
    <citation type="submission" date="2023-03" db="EMBL/GenBank/DDBJ databases">
        <title>NovoSphingobium album sp. nov. isolated from polycyclic aromatic hydrocarbons- and heavy-metal polluted soil.</title>
        <authorList>
            <person name="Liu Z."/>
            <person name="Wang K."/>
        </authorList>
    </citation>
    <scope>NUCLEOTIDE SEQUENCE [LARGE SCALE GENOMIC DNA]</scope>
    <source>
        <strain evidence="3 4">H3SJ31-1</strain>
    </source>
</reference>
<keyword evidence="1" id="KW-1133">Transmembrane helix</keyword>
<dbReference type="Pfam" id="PF01757">
    <property type="entry name" value="Acyl_transf_3"/>
    <property type="match status" value="1"/>
</dbReference>
<feature type="transmembrane region" description="Helical" evidence="1">
    <location>
        <begin position="165"/>
        <end position="186"/>
    </location>
</feature>
<proteinExistence type="predicted"/>
<sequence>MIASKPMFFNEIVGLRIYLALWVAVGHGLQLAGFLDKSNAILKVLLNGHSAVMVFIIISGFVITNLLLVKRETYPRYIVRRFFRLYPAYVLCLTAGYFIWDDWAWIVRNVPWSSPSWARYSAQIVEIRGEMDRNFWPHFLLHGIMMHGAVPDAVLNRAAMTFVPAAWSISLEWQFYLVAPLVIAAFRKPWQTLLVVAIALGAFAAYELGLLGHYDIQSSLAASTPWFIVGIVSRLGFERLSRLSLSPLLVGVPIAMAVMLVIPEPLPIALWAVFFSYMLWQRNAPVTGAIFRFFTTTRPFQLLGEASYSLYLVHRPVQIALASAIMTGFAVTQWSMVVIQFAAILIAIPLSILMYFTVERAGIKLGQRLAQRLPGPSTPAEPSPPPVPLAS</sequence>
<dbReference type="InterPro" id="IPR050879">
    <property type="entry name" value="Acyltransferase_3"/>
</dbReference>
<dbReference type="GO" id="GO:0016746">
    <property type="term" value="F:acyltransferase activity"/>
    <property type="evidence" value="ECO:0007669"/>
    <property type="project" value="UniProtKB-KW"/>
</dbReference>
<gene>
    <name evidence="3" type="ORF">PYV00_01860</name>
</gene>
<keyword evidence="4" id="KW-1185">Reference proteome</keyword>
<feature type="transmembrane region" description="Helical" evidence="1">
    <location>
        <begin position="12"/>
        <end position="31"/>
    </location>
</feature>
<feature type="transmembrane region" description="Helical" evidence="1">
    <location>
        <begin position="193"/>
        <end position="214"/>
    </location>
</feature>
<name>A0ABT5WK88_9SPHN</name>
<feature type="transmembrane region" description="Helical" evidence="1">
    <location>
        <begin position="51"/>
        <end position="69"/>
    </location>
</feature>
<organism evidence="3 4">
    <name type="scientific">Novosphingobium album</name>
    <name type="common">ex Liu et al. 2023</name>
    <dbReference type="NCBI Taxonomy" id="3031130"/>
    <lineage>
        <taxon>Bacteria</taxon>
        <taxon>Pseudomonadati</taxon>
        <taxon>Pseudomonadota</taxon>
        <taxon>Alphaproteobacteria</taxon>
        <taxon>Sphingomonadales</taxon>
        <taxon>Sphingomonadaceae</taxon>
        <taxon>Novosphingobium</taxon>
    </lineage>
</organism>
<feature type="domain" description="Acyltransferase 3" evidence="2">
    <location>
        <begin position="12"/>
        <end position="355"/>
    </location>
</feature>
<dbReference type="InterPro" id="IPR002656">
    <property type="entry name" value="Acyl_transf_3_dom"/>
</dbReference>
<evidence type="ECO:0000313" key="3">
    <source>
        <dbReference type="EMBL" id="MDE8650462.1"/>
    </source>
</evidence>
<dbReference type="EMBL" id="JARESE010000001">
    <property type="protein sequence ID" value="MDE8650462.1"/>
    <property type="molecule type" value="Genomic_DNA"/>
</dbReference>
<feature type="transmembrane region" description="Helical" evidence="1">
    <location>
        <begin position="220"/>
        <end position="237"/>
    </location>
</feature>